<keyword evidence="1" id="KW-0479">Metal-binding</keyword>
<dbReference type="SUPFAM" id="SSF51197">
    <property type="entry name" value="Clavaminate synthase-like"/>
    <property type="match status" value="1"/>
</dbReference>
<feature type="compositionally biased region" description="Basic and acidic residues" evidence="2">
    <location>
        <begin position="118"/>
        <end position="129"/>
    </location>
</feature>
<dbReference type="InterPro" id="IPR044861">
    <property type="entry name" value="IPNS-like_FE2OG_OXY"/>
</dbReference>
<gene>
    <name evidence="4" type="ORF">BMF94_5965</name>
</gene>
<keyword evidence="5" id="KW-1185">Reference proteome</keyword>
<dbReference type="PANTHER" id="PTHR47990">
    <property type="entry name" value="2-OXOGLUTARATE (2OG) AND FE(II)-DEPENDENT OXYGENASE SUPERFAMILY PROTEIN-RELATED"/>
    <property type="match status" value="1"/>
</dbReference>
<comment type="similarity">
    <text evidence="1">Belongs to the iron/ascorbate-dependent oxidoreductase family.</text>
</comment>
<dbReference type="Proteomes" id="UP000237144">
    <property type="component" value="Unassembled WGS sequence"/>
</dbReference>
<feature type="region of interest" description="Disordered" evidence="2">
    <location>
        <begin position="118"/>
        <end position="141"/>
    </location>
</feature>
<dbReference type="InterPro" id="IPR005123">
    <property type="entry name" value="Oxoglu/Fe-dep_dioxygenase_dom"/>
</dbReference>
<protein>
    <recommendedName>
        <fullName evidence="3">Fe2OG dioxygenase domain-containing protein</fullName>
    </recommendedName>
</protein>
<dbReference type="GO" id="GO:0016491">
    <property type="term" value="F:oxidoreductase activity"/>
    <property type="evidence" value="ECO:0007669"/>
    <property type="project" value="UniProtKB-KW"/>
</dbReference>
<evidence type="ECO:0000313" key="4">
    <source>
        <dbReference type="EMBL" id="POY71039.1"/>
    </source>
</evidence>
<evidence type="ECO:0000313" key="5">
    <source>
        <dbReference type="Proteomes" id="UP000237144"/>
    </source>
</evidence>
<feature type="domain" description="Fe2OG dioxygenase" evidence="3">
    <location>
        <begin position="191"/>
        <end position="302"/>
    </location>
</feature>
<sequence>MPSALNTFDLSAFLAETSSVEEQTQLAKAFVEAASTVGFFYVTGWQSVIPQELVDEVFVQRAILIDTSHLRQNERFFNLPLEKKDALAYTSSKANRGYLAFGREQASLSKHADQIEAEREANKDQKETFEIGNDSDPQYPEHWPAEDDLPGFRETMNRFHRLCDRLHLRLMSLLALSLSLPADFFTSRIDGRNHCLRLLHYPPVPRQGSQNRIGSHTDFGTTTLLWQDETGGLEIEAPDGSYVPVTPKEGTLIVNFGDVLARWSNDKLKSTVHRAVLPPPQEGEDENGMTRTRRSVAYFCNPNPDAVIECIPGLEGPDGKAKYEPVLAGEFYAKMLEAEIGV</sequence>
<accession>A0A2S5B2N5</accession>
<dbReference type="STRING" id="741276.A0A2S5B2N5"/>
<dbReference type="InterPro" id="IPR027443">
    <property type="entry name" value="IPNS-like_sf"/>
</dbReference>
<reference evidence="4 5" key="1">
    <citation type="journal article" date="2018" name="Front. Microbiol.">
        <title>Prospects for Fungal Bioremediation of Acidic Radioactive Waste Sites: Characterization and Genome Sequence of Rhodotorula taiwanensis MD1149.</title>
        <authorList>
            <person name="Tkavc R."/>
            <person name="Matrosova V.Y."/>
            <person name="Grichenko O.E."/>
            <person name="Gostincar C."/>
            <person name="Volpe R.P."/>
            <person name="Klimenkova P."/>
            <person name="Gaidamakova E.K."/>
            <person name="Zhou C.E."/>
            <person name="Stewart B.J."/>
            <person name="Lyman M.G."/>
            <person name="Malfatti S.A."/>
            <person name="Rubinfeld B."/>
            <person name="Courtot M."/>
            <person name="Singh J."/>
            <person name="Dalgard C.L."/>
            <person name="Hamilton T."/>
            <person name="Frey K.G."/>
            <person name="Gunde-Cimerman N."/>
            <person name="Dugan L."/>
            <person name="Daly M.J."/>
        </authorList>
    </citation>
    <scope>NUCLEOTIDE SEQUENCE [LARGE SCALE GENOMIC DNA]</scope>
    <source>
        <strain evidence="4 5">MD1149</strain>
    </source>
</reference>
<dbReference type="AlphaFoldDB" id="A0A2S5B2N5"/>
<evidence type="ECO:0000259" key="3">
    <source>
        <dbReference type="PROSITE" id="PS51471"/>
    </source>
</evidence>
<keyword evidence="1" id="KW-0408">Iron</keyword>
<comment type="caution">
    <text evidence="4">The sequence shown here is derived from an EMBL/GenBank/DDBJ whole genome shotgun (WGS) entry which is preliminary data.</text>
</comment>
<dbReference type="OrthoDB" id="288590at2759"/>
<dbReference type="PROSITE" id="PS51471">
    <property type="entry name" value="FE2OG_OXY"/>
    <property type="match status" value="1"/>
</dbReference>
<dbReference type="Gene3D" id="2.60.120.330">
    <property type="entry name" value="B-lactam Antibiotic, Isopenicillin N Synthase, Chain"/>
    <property type="match status" value="1"/>
</dbReference>
<proteinExistence type="inferred from homology"/>
<name>A0A2S5B2N5_9BASI</name>
<evidence type="ECO:0000256" key="1">
    <source>
        <dbReference type="RuleBase" id="RU003682"/>
    </source>
</evidence>
<dbReference type="GO" id="GO:0046872">
    <property type="term" value="F:metal ion binding"/>
    <property type="evidence" value="ECO:0007669"/>
    <property type="project" value="UniProtKB-KW"/>
</dbReference>
<dbReference type="Pfam" id="PF14226">
    <property type="entry name" value="DIOX_N"/>
    <property type="match status" value="1"/>
</dbReference>
<dbReference type="InterPro" id="IPR050231">
    <property type="entry name" value="Iron_ascorbate_oxido_reductase"/>
</dbReference>
<dbReference type="Pfam" id="PF03171">
    <property type="entry name" value="2OG-FeII_Oxy"/>
    <property type="match status" value="1"/>
</dbReference>
<dbReference type="InterPro" id="IPR026992">
    <property type="entry name" value="DIOX_N"/>
</dbReference>
<keyword evidence="1" id="KW-0560">Oxidoreductase</keyword>
<evidence type="ECO:0000256" key="2">
    <source>
        <dbReference type="SAM" id="MobiDB-lite"/>
    </source>
</evidence>
<organism evidence="4 5">
    <name type="scientific">Rhodotorula taiwanensis</name>
    <dbReference type="NCBI Taxonomy" id="741276"/>
    <lineage>
        <taxon>Eukaryota</taxon>
        <taxon>Fungi</taxon>
        <taxon>Dikarya</taxon>
        <taxon>Basidiomycota</taxon>
        <taxon>Pucciniomycotina</taxon>
        <taxon>Microbotryomycetes</taxon>
        <taxon>Sporidiobolales</taxon>
        <taxon>Sporidiobolaceae</taxon>
        <taxon>Rhodotorula</taxon>
    </lineage>
</organism>
<dbReference type="EMBL" id="PJQD01000088">
    <property type="protein sequence ID" value="POY71039.1"/>
    <property type="molecule type" value="Genomic_DNA"/>
</dbReference>